<gene>
    <name evidence="6" type="ORF">GWI33_010791</name>
</gene>
<dbReference type="AlphaFoldDB" id="A0A834IDU5"/>
<comment type="caution">
    <text evidence="6">The sequence shown here is derived from an EMBL/GenBank/DDBJ whole genome shotgun (WGS) entry which is preliminary data.</text>
</comment>
<evidence type="ECO:0000256" key="4">
    <source>
        <dbReference type="ARBA" id="ARBA00023315"/>
    </source>
</evidence>
<reference evidence="6" key="1">
    <citation type="submission" date="2020-08" db="EMBL/GenBank/DDBJ databases">
        <title>Genome sequencing and assembly of the red palm weevil Rhynchophorus ferrugineus.</title>
        <authorList>
            <person name="Dias G.B."/>
            <person name="Bergman C.M."/>
            <person name="Manee M."/>
        </authorList>
    </citation>
    <scope>NUCLEOTIDE SEQUENCE</scope>
    <source>
        <strain evidence="6">AA-2017</strain>
        <tissue evidence="6">Whole larva</tissue>
    </source>
</reference>
<evidence type="ECO:0000256" key="2">
    <source>
        <dbReference type="ARBA" id="ARBA00022490"/>
    </source>
</evidence>
<dbReference type="InterPro" id="IPR000182">
    <property type="entry name" value="GNAT_dom"/>
</dbReference>
<sequence>MQKQDVESVVAIEQQVQFHPWTAKQFHQSMQSHQCTVLEDQQQVIGFCIMQPVLDEANLLLMAIHPQYQGQGLGYQLLTDAITRLGEKCVQIFLEVRESNHVAIALYEKIGFHQIDLRKNYYPAPNHKKEHAVIMVKMTNDDGFGFRLNEYV</sequence>
<dbReference type="Proteomes" id="UP000625711">
    <property type="component" value="Unassembled WGS sequence"/>
</dbReference>
<evidence type="ECO:0000313" key="7">
    <source>
        <dbReference type="Proteomes" id="UP000625711"/>
    </source>
</evidence>
<evidence type="ECO:0000256" key="3">
    <source>
        <dbReference type="ARBA" id="ARBA00022679"/>
    </source>
</evidence>
<dbReference type="OrthoDB" id="41532at2759"/>
<feature type="domain" description="N-acetyltransferase" evidence="5">
    <location>
        <begin position="1"/>
        <end position="140"/>
    </location>
</feature>
<dbReference type="CDD" id="cd04301">
    <property type="entry name" value="NAT_SF"/>
    <property type="match status" value="1"/>
</dbReference>
<dbReference type="PANTHER" id="PTHR43420">
    <property type="entry name" value="ACETYLTRANSFERASE"/>
    <property type="match status" value="1"/>
</dbReference>
<dbReference type="InterPro" id="IPR016181">
    <property type="entry name" value="Acyl_CoA_acyltransferase"/>
</dbReference>
<keyword evidence="2" id="KW-0963">Cytoplasm</keyword>
<evidence type="ECO:0000259" key="5">
    <source>
        <dbReference type="PROSITE" id="PS51186"/>
    </source>
</evidence>
<proteinExistence type="inferred from homology"/>
<dbReference type="PANTHER" id="PTHR43420:SF44">
    <property type="entry name" value="ACETYLTRANSFERASE YPEA"/>
    <property type="match status" value="1"/>
</dbReference>
<keyword evidence="7" id="KW-1185">Reference proteome</keyword>
<keyword evidence="3" id="KW-0808">Transferase</keyword>
<accession>A0A834IDU5</accession>
<organism evidence="6 7">
    <name type="scientific">Rhynchophorus ferrugineus</name>
    <name type="common">Red palm weevil</name>
    <name type="synonym">Curculio ferrugineus</name>
    <dbReference type="NCBI Taxonomy" id="354439"/>
    <lineage>
        <taxon>Eukaryota</taxon>
        <taxon>Metazoa</taxon>
        <taxon>Ecdysozoa</taxon>
        <taxon>Arthropoda</taxon>
        <taxon>Hexapoda</taxon>
        <taxon>Insecta</taxon>
        <taxon>Pterygota</taxon>
        <taxon>Neoptera</taxon>
        <taxon>Endopterygota</taxon>
        <taxon>Coleoptera</taxon>
        <taxon>Polyphaga</taxon>
        <taxon>Cucujiformia</taxon>
        <taxon>Curculionidae</taxon>
        <taxon>Dryophthorinae</taxon>
        <taxon>Rhynchophorus</taxon>
    </lineage>
</organism>
<dbReference type="InterPro" id="IPR043690">
    <property type="entry name" value="RimI"/>
</dbReference>
<dbReference type="SUPFAM" id="SSF55729">
    <property type="entry name" value="Acyl-CoA N-acyltransferases (Nat)"/>
    <property type="match status" value="1"/>
</dbReference>
<keyword evidence="4" id="KW-0012">Acyltransferase</keyword>
<dbReference type="PROSITE" id="PS51186">
    <property type="entry name" value="GNAT"/>
    <property type="match status" value="1"/>
</dbReference>
<dbReference type="GO" id="GO:0008080">
    <property type="term" value="F:N-acetyltransferase activity"/>
    <property type="evidence" value="ECO:0007669"/>
    <property type="project" value="InterPro"/>
</dbReference>
<dbReference type="Pfam" id="PF00583">
    <property type="entry name" value="Acetyltransf_1"/>
    <property type="match status" value="1"/>
</dbReference>
<evidence type="ECO:0000313" key="6">
    <source>
        <dbReference type="EMBL" id="KAF7276235.1"/>
    </source>
</evidence>
<name>A0A834IDU5_RHYFE</name>
<dbReference type="InterPro" id="IPR050680">
    <property type="entry name" value="YpeA/RimI_acetyltransf"/>
</dbReference>
<dbReference type="EMBL" id="JAACXV010008002">
    <property type="protein sequence ID" value="KAF7276235.1"/>
    <property type="molecule type" value="Genomic_DNA"/>
</dbReference>
<dbReference type="HAMAP" id="MF_02210">
    <property type="entry name" value="RimI"/>
    <property type="match status" value="1"/>
</dbReference>
<comment type="similarity">
    <text evidence="1">Belongs to the acetyltransferase family. RimI subfamily.</text>
</comment>
<dbReference type="NCBIfam" id="TIGR01575">
    <property type="entry name" value="rimI"/>
    <property type="match status" value="1"/>
</dbReference>
<evidence type="ECO:0000256" key="1">
    <source>
        <dbReference type="ARBA" id="ARBA00005395"/>
    </source>
</evidence>
<dbReference type="Gene3D" id="3.40.630.30">
    <property type="match status" value="1"/>
</dbReference>
<protein>
    <recommendedName>
        <fullName evidence="5">N-acetyltransferase domain-containing protein</fullName>
    </recommendedName>
</protein>
<dbReference type="InterPro" id="IPR006464">
    <property type="entry name" value="AcTrfase_RimI/Ard1"/>
</dbReference>